<accession>A0A067Q509</accession>
<dbReference type="SUPFAM" id="SSF52047">
    <property type="entry name" value="RNI-like"/>
    <property type="match status" value="1"/>
</dbReference>
<keyword evidence="1" id="KW-1133">Transmembrane helix</keyword>
<dbReference type="Gene3D" id="3.80.10.10">
    <property type="entry name" value="Ribonuclease Inhibitor"/>
    <property type="match status" value="1"/>
</dbReference>
<feature type="transmembrane region" description="Helical" evidence="1">
    <location>
        <begin position="104"/>
        <end position="125"/>
    </location>
</feature>
<keyword evidence="1" id="KW-0812">Transmembrane</keyword>
<dbReference type="EMBL" id="KL197711">
    <property type="protein sequence ID" value="KDQ62059.1"/>
    <property type="molecule type" value="Genomic_DNA"/>
</dbReference>
<gene>
    <name evidence="2" type="ORF">JAAARDRAFT_189433</name>
</gene>
<evidence type="ECO:0000313" key="3">
    <source>
        <dbReference type="Proteomes" id="UP000027265"/>
    </source>
</evidence>
<dbReference type="STRING" id="933084.A0A067Q509"/>
<dbReference type="OrthoDB" id="3258386at2759"/>
<name>A0A067Q509_9AGAM</name>
<dbReference type="InParanoid" id="A0A067Q509"/>
<evidence type="ECO:0008006" key="4">
    <source>
        <dbReference type="Google" id="ProtNLM"/>
    </source>
</evidence>
<dbReference type="HOGENOM" id="CLU_021164_0_0_1"/>
<evidence type="ECO:0000313" key="2">
    <source>
        <dbReference type="EMBL" id="KDQ62059.1"/>
    </source>
</evidence>
<dbReference type="Proteomes" id="UP000027265">
    <property type="component" value="Unassembled WGS sequence"/>
</dbReference>
<dbReference type="InterPro" id="IPR032675">
    <property type="entry name" value="LRR_dom_sf"/>
</dbReference>
<protein>
    <recommendedName>
        <fullName evidence="4">F-box domain-containing protein</fullName>
    </recommendedName>
</protein>
<sequence>MHRCLQVPEILSLIFLQVEQEVGGKKTLAGLARTCHTFHDPAFDVLWYEQEDFSALLRCMPSDLWDESESGHRGRSTLHTLKFRRSMVSDDWAKLGRYASRIRVLHLGMTSLVSSATSSVVYLTLIDLGVFRFLSIHRPSGVLLPNLRHLHWLYSPGEIFPYIHLFLHSSLSGLDLQTVVGMSDEERTHFLSRLTTSSPNLVRLRLAGTVSVMGLQQICRMRHLRDIRLSLSSVSATDLALLAGLSSLTRLSIRAQQHQDITVQRLRLLCSQPFVALRHLTVYGLNLESCTALLRWISPSHLQELTCDIDRSAPVSNVSFEGFIDAVAQSCSHTSLSYLQITDSAPEPTFPELHLEAASLRPLLAFRNLATVVIDPPIFIVMDNSILQEMALAWPDIENLSIGGERRSLRGYKVTLKGLISLIEHCPRLKKLGVVLYATTEIDGEKLANGVSAPSVKHLRFARSTIPDNRALEVAAFLSALFPQVGHWGLSAWDDNVAANLDEELAEDVGDCELRDAWREVIRAYPVFVRVREQERRRSQKEVQFVVGASSSRLL</sequence>
<reference evidence="3" key="1">
    <citation type="journal article" date="2014" name="Proc. Natl. Acad. Sci. U.S.A.">
        <title>Extensive sampling of basidiomycete genomes demonstrates inadequacy of the white-rot/brown-rot paradigm for wood decay fungi.</title>
        <authorList>
            <person name="Riley R."/>
            <person name="Salamov A.A."/>
            <person name="Brown D.W."/>
            <person name="Nagy L.G."/>
            <person name="Floudas D."/>
            <person name="Held B.W."/>
            <person name="Levasseur A."/>
            <person name="Lombard V."/>
            <person name="Morin E."/>
            <person name="Otillar R."/>
            <person name="Lindquist E.A."/>
            <person name="Sun H."/>
            <person name="LaButti K.M."/>
            <person name="Schmutz J."/>
            <person name="Jabbour D."/>
            <person name="Luo H."/>
            <person name="Baker S.E."/>
            <person name="Pisabarro A.G."/>
            <person name="Walton J.D."/>
            <person name="Blanchette R.A."/>
            <person name="Henrissat B."/>
            <person name="Martin F."/>
            <person name="Cullen D."/>
            <person name="Hibbett D.S."/>
            <person name="Grigoriev I.V."/>
        </authorList>
    </citation>
    <scope>NUCLEOTIDE SEQUENCE [LARGE SCALE GENOMIC DNA]</scope>
    <source>
        <strain evidence="3">MUCL 33604</strain>
    </source>
</reference>
<dbReference type="AlphaFoldDB" id="A0A067Q509"/>
<keyword evidence="1" id="KW-0472">Membrane</keyword>
<keyword evidence="3" id="KW-1185">Reference proteome</keyword>
<organism evidence="2 3">
    <name type="scientific">Jaapia argillacea MUCL 33604</name>
    <dbReference type="NCBI Taxonomy" id="933084"/>
    <lineage>
        <taxon>Eukaryota</taxon>
        <taxon>Fungi</taxon>
        <taxon>Dikarya</taxon>
        <taxon>Basidiomycota</taxon>
        <taxon>Agaricomycotina</taxon>
        <taxon>Agaricomycetes</taxon>
        <taxon>Agaricomycetidae</taxon>
        <taxon>Jaapiales</taxon>
        <taxon>Jaapiaceae</taxon>
        <taxon>Jaapia</taxon>
    </lineage>
</organism>
<evidence type="ECO:0000256" key="1">
    <source>
        <dbReference type="SAM" id="Phobius"/>
    </source>
</evidence>
<proteinExistence type="predicted"/>